<dbReference type="Gene3D" id="3.30.360.10">
    <property type="entry name" value="Dihydrodipicolinate Reductase, domain 2"/>
    <property type="match status" value="1"/>
</dbReference>
<dbReference type="Pfam" id="PF02894">
    <property type="entry name" value="GFO_IDH_MocA_C"/>
    <property type="match status" value="1"/>
</dbReference>
<feature type="domain" description="Gfo/Idh/MocA-like oxidoreductase N-terminal" evidence="1">
    <location>
        <begin position="4"/>
        <end position="122"/>
    </location>
</feature>
<dbReference type="Proteomes" id="UP000253529">
    <property type="component" value="Unassembled WGS sequence"/>
</dbReference>
<evidence type="ECO:0000313" key="3">
    <source>
        <dbReference type="EMBL" id="RBP09072.1"/>
    </source>
</evidence>
<dbReference type="InterPro" id="IPR000683">
    <property type="entry name" value="Gfo/Idh/MocA-like_OxRdtase_N"/>
</dbReference>
<dbReference type="InterPro" id="IPR004104">
    <property type="entry name" value="Gfo/Idh/MocA-like_OxRdtase_C"/>
</dbReference>
<feature type="domain" description="Gfo/Idh/MocA-like oxidoreductase C-terminal" evidence="2">
    <location>
        <begin position="138"/>
        <end position="340"/>
    </location>
</feature>
<dbReference type="SUPFAM" id="SSF51735">
    <property type="entry name" value="NAD(P)-binding Rossmann-fold domains"/>
    <property type="match status" value="1"/>
</dbReference>
<evidence type="ECO:0000259" key="1">
    <source>
        <dbReference type="Pfam" id="PF01408"/>
    </source>
</evidence>
<comment type="caution">
    <text evidence="3">The sequence shown here is derived from an EMBL/GenBank/DDBJ whole genome shotgun (WGS) entry which is preliminary data.</text>
</comment>
<evidence type="ECO:0000313" key="4">
    <source>
        <dbReference type="Proteomes" id="UP000253529"/>
    </source>
</evidence>
<dbReference type="EMBL" id="QNRK01000023">
    <property type="protein sequence ID" value="RBP09072.1"/>
    <property type="molecule type" value="Genomic_DNA"/>
</dbReference>
<proteinExistence type="predicted"/>
<gene>
    <name evidence="3" type="ORF">DFR50_12341</name>
</gene>
<protein>
    <submittedName>
        <fullName evidence="3">Putative dehydrogenase</fullName>
    </submittedName>
</protein>
<dbReference type="Pfam" id="PF01408">
    <property type="entry name" value="GFO_IDH_MocA"/>
    <property type="match status" value="1"/>
</dbReference>
<evidence type="ECO:0000259" key="2">
    <source>
        <dbReference type="Pfam" id="PF02894"/>
    </source>
</evidence>
<dbReference type="SUPFAM" id="SSF55347">
    <property type="entry name" value="Glyceraldehyde-3-phosphate dehydrogenase-like, C-terminal domain"/>
    <property type="match status" value="1"/>
</dbReference>
<sequence>MELRAALVGCGAMSKAWLDAARNIPDLRIVGLADIAPDRARARAAEFALADVVIAGDVATLLAETRPDLLFDVVVPQARHAVVTAGLAAGCHVLSEKPMAETMAEAQDLVARAEAAGRIHAVVQNRRYLPQVRRIARALRSGVIGEVTSAHADFFLAPHFGGFREEMDHVLLLDMAIHGFDALRCMTGLDGRDVVCREWNPPSSWYRHGASAAAMFGLSNGALFTYRGSWCAPGLCTSWECAWRFVGSRGTLTWDGAEAIRIEVARPGPREGLFDPVEAVEPPPPAAEDRVGGHFGVLSDFVAAARGGRTPETAGRDNIRSLAMALGATASAREGRRVDIVI</sequence>
<accession>A0A366F328</accession>
<name>A0A366F328_9HYPH</name>
<reference evidence="3 4" key="1">
    <citation type="submission" date="2018-06" db="EMBL/GenBank/DDBJ databases">
        <title>Genomic Encyclopedia of Type Strains, Phase IV (KMG-IV): sequencing the most valuable type-strain genomes for metagenomic binning, comparative biology and taxonomic classification.</title>
        <authorList>
            <person name="Goeker M."/>
        </authorList>
    </citation>
    <scope>NUCLEOTIDE SEQUENCE [LARGE SCALE GENOMIC DNA]</scope>
    <source>
        <strain evidence="3 4">DSM 24875</strain>
    </source>
</reference>
<organism evidence="3 4">
    <name type="scientific">Roseiarcus fermentans</name>
    <dbReference type="NCBI Taxonomy" id="1473586"/>
    <lineage>
        <taxon>Bacteria</taxon>
        <taxon>Pseudomonadati</taxon>
        <taxon>Pseudomonadota</taxon>
        <taxon>Alphaproteobacteria</taxon>
        <taxon>Hyphomicrobiales</taxon>
        <taxon>Roseiarcaceae</taxon>
        <taxon>Roseiarcus</taxon>
    </lineage>
</organism>
<dbReference type="GO" id="GO:0000166">
    <property type="term" value="F:nucleotide binding"/>
    <property type="evidence" value="ECO:0007669"/>
    <property type="project" value="InterPro"/>
</dbReference>
<dbReference type="RefSeq" id="WP_113890930.1">
    <property type="nucleotide sequence ID" value="NZ_QNRK01000023.1"/>
</dbReference>
<dbReference type="Gene3D" id="3.40.50.720">
    <property type="entry name" value="NAD(P)-binding Rossmann-like Domain"/>
    <property type="match status" value="1"/>
</dbReference>
<dbReference type="OrthoDB" id="9800252at2"/>
<dbReference type="PANTHER" id="PTHR43708">
    <property type="entry name" value="CONSERVED EXPRESSED OXIDOREDUCTASE (EUROFUNG)"/>
    <property type="match status" value="1"/>
</dbReference>
<keyword evidence="4" id="KW-1185">Reference proteome</keyword>
<dbReference type="PANTHER" id="PTHR43708:SF8">
    <property type="entry name" value="OXIDOREDUCTASE"/>
    <property type="match status" value="1"/>
</dbReference>
<dbReference type="InterPro" id="IPR051317">
    <property type="entry name" value="Gfo/Idh/MocA_oxidoreduct"/>
</dbReference>
<dbReference type="InterPro" id="IPR036291">
    <property type="entry name" value="NAD(P)-bd_dom_sf"/>
</dbReference>
<dbReference type="AlphaFoldDB" id="A0A366F328"/>